<feature type="transmembrane region" description="Helical" evidence="8">
    <location>
        <begin position="112"/>
        <end position="133"/>
    </location>
</feature>
<protein>
    <submittedName>
        <fullName evidence="10">DHA2 family efflux MFS transporter permease subunit</fullName>
    </submittedName>
</protein>
<feature type="transmembrane region" description="Helical" evidence="8">
    <location>
        <begin position="251"/>
        <end position="271"/>
    </location>
</feature>
<feature type="transmembrane region" description="Helical" evidence="8">
    <location>
        <begin position="53"/>
        <end position="71"/>
    </location>
</feature>
<keyword evidence="11" id="KW-1185">Reference proteome</keyword>
<feature type="transmembrane region" description="Helical" evidence="8">
    <location>
        <begin position="292"/>
        <end position="317"/>
    </location>
</feature>
<dbReference type="EMBL" id="JASXSZ010000003">
    <property type="protein sequence ID" value="MDL9979849.1"/>
    <property type="molecule type" value="Genomic_DNA"/>
</dbReference>
<keyword evidence="6 8" id="KW-1133">Transmembrane helix</keyword>
<evidence type="ECO:0000256" key="6">
    <source>
        <dbReference type="ARBA" id="ARBA00022989"/>
    </source>
</evidence>
<reference evidence="10 11" key="1">
    <citation type="submission" date="2023-06" db="EMBL/GenBank/DDBJ databases">
        <title>Microbacterium sp. nov., isolated from a waste landfill.</title>
        <authorList>
            <person name="Wen W."/>
        </authorList>
    </citation>
    <scope>NUCLEOTIDE SEQUENCE [LARGE SCALE GENOMIC DNA]</scope>
    <source>
        <strain evidence="10 11">ASV49</strain>
    </source>
</reference>
<dbReference type="InterPro" id="IPR020846">
    <property type="entry name" value="MFS_dom"/>
</dbReference>
<feature type="transmembrane region" description="Helical" evidence="8">
    <location>
        <begin position="83"/>
        <end position="100"/>
    </location>
</feature>
<dbReference type="PRINTS" id="PR01036">
    <property type="entry name" value="TCRTETB"/>
</dbReference>
<dbReference type="Proteomes" id="UP001235064">
    <property type="component" value="Unassembled WGS sequence"/>
</dbReference>
<evidence type="ECO:0000313" key="11">
    <source>
        <dbReference type="Proteomes" id="UP001235064"/>
    </source>
</evidence>
<evidence type="ECO:0000313" key="10">
    <source>
        <dbReference type="EMBL" id="MDL9979849.1"/>
    </source>
</evidence>
<evidence type="ECO:0000256" key="4">
    <source>
        <dbReference type="ARBA" id="ARBA00022475"/>
    </source>
</evidence>
<feature type="transmembrane region" description="Helical" evidence="8">
    <location>
        <begin position="502"/>
        <end position="521"/>
    </location>
</feature>
<feature type="transmembrane region" description="Helical" evidence="8">
    <location>
        <begin position="15"/>
        <end position="41"/>
    </location>
</feature>
<dbReference type="Gene3D" id="1.20.1250.20">
    <property type="entry name" value="MFS general substrate transporter like domains"/>
    <property type="match status" value="1"/>
</dbReference>
<feature type="domain" description="Major facilitator superfamily (MFS) profile" evidence="9">
    <location>
        <begin position="17"/>
        <end position="526"/>
    </location>
</feature>
<feature type="transmembrane region" description="Helical" evidence="8">
    <location>
        <begin position="383"/>
        <end position="409"/>
    </location>
</feature>
<dbReference type="NCBIfam" id="TIGR00711">
    <property type="entry name" value="efflux_EmrB"/>
    <property type="match status" value="1"/>
</dbReference>
<feature type="transmembrane region" description="Helical" evidence="8">
    <location>
        <begin position="358"/>
        <end position="377"/>
    </location>
</feature>
<keyword evidence="7 8" id="KW-0472">Membrane</keyword>
<evidence type="ECO:0000256" key="8">
    <source>
        <dbReference type="SAM" id="Phobius"/>
    </source>
</evidence>
<comment type="subcellular location">
    <subcellularLocation>
        <location evidence="1">Cell membrane</location>
        <topology evidence="1">Multi-pass membrane protein</topology>
    </subcellularLocation>
</comment>
<name>A0ABT7MZH6_9MICO</name>
<dbReference type="PROSITE" id="PS50850">
    <property type="entry name" value="MFS"/>
    <property type="match status" value="1"/>
</dbReference>
<dbReference type="PANTHER" id="PTHR42718:SF9">
    <property type="entry name" value="MAJOR FACILITATOR SUPERFAMILY MULTIDRUG TRANSPORTER MFSC"/>
    <property type="match status" value="1"/>
</dbReference>
<keyword evidence="4" id="KW-1003">Cell membrane</keyword>
<evidence type="ECO:0000259" key="9">
    <source>
        <dbReference type="PROSITE" id="PS50850"/>
    </source>
</evidence>
<gene>
    <name evidence="10" type="ORF">QSV35_10960</name>
</gene>
<keyword evidence="5 8" id="KW-0812">Transmembrane</keyword>
<dbReference type="InterPro" id="IPR011701">
    <property type="entry name" value="MFS"/>
</dbReference>
<dbReference type="SUPFAM" id="SSF103473">
    <property type="entry name" value="MFS general substrate transporter"/>
    <property type="match status" value="2"/>
</dbReference>
<feature type="transmembrane region" description="Helical" evidence="8">
    <location>
        <begin position="171"/>
        <end position="191"/>
    </location>
</feature>
<dbReference type="Gene3D" id="1.20.1720.10">
    <property type="entry name" value="Multidrug resistance protein D"/>
    <property type="match status" value="1"/>
</dbReference>
<feature type="transmembrane region" description="Helical" evidence="8">
    <location>
        <begin position="430"/>
        <end position="451"/>
    </location>
</feature>
<dbReference type="InterPro" id="IPR005829">
    <property type="entry name" value="Sugar_transporter_CS"/>
</dbReference>
<dbReference type="InterPro" id="IPR004638">
    <property type="entry name" value="EmrB-like"/>
</dbReference>
<dbReference type="InterPro" id="IPR036259">
    <property type="entry name" value="MFS_trans_sf"/>
</dbReference>
<evidence type="ECO:0000256" key="2">
    <source>
        <dbReference type="ARBA" id="ARBA00008537"/>
    </source>
</evidence>
<evidence type="ECO:0000256" key="1">
    <source>
        <dbReference type="ARBA" id="ARBA00004651"/>
    </source>
</evidence>
<dbReference type="CDD" id="cd17321">
    <property type="entry name" value="MFS_MMR_MDR_like"/>
    <property type="match status" value="1"/>
</dbReference>
<proteinExistence type="inferred from homology"/>
<comment type="similarity">
    <text evidence="2">Belongs to the major facilitator superfamily. EmrB family.</text>
</comment>
<dbReference type="Pfam" id="PF07690">
    <property type="entry name" value="MFS_1"/>
    <property type="match status" value="1"/>
</dbReference>
<sequence>MTVAAPVSAPTRRDWLGLATLATGLGMIVLDGTIVGVAMPTMIQDLHLNITEAQWVSSLYAIVLAALLLIAGRAADRWGRRRLFLAGVVVFIAGSIVAGASGDAAALIGARVIQAAGAALILPTTLSIVNATFRGKERAAAFGVWGAVISGAAALGPLAGGALTEYASWPWIFYVNVPIGILVIVAALLTVRESRGEAVGRTDILGAVLSAVGFGALVGAVIEGPDLGWWAPKRELDLFGVAWPTTSPVSLVPILFAVAVVALVAFVWWELRRRRLGRTVLLDLGLFRLRTFSWGNVAAGTIAVGEFAIVFVLPLYLVDALGLDVMESGLVLAAMALGAFLSGASARHLSARIGAPNVVLLGLGLEVLGILVLALILGPSTGAWIAAAPLVLYGLGLGLASAQLTGTVLRDVPPEASGQGSATQSTVRQVGSALGTAISGAALSAALAFTLPSALDGVPGAAGLADSVRSSAGSAISALRAQGGHDAVVNALAGGFADATRISLLFAAAFLVLGFVAALRVRKAAQAAGH</sequence>
<keyword evidence="3" id="KW-0813">Transport</keyword>
<feature type="transmembrane region" description="Helical" evidence="8">
    <location>
        <begin position="329"/>
        <end position="346"/>
    </location>
</feature>
<evidence type="ECO:0000256" key="7">
    <source>
        <dbReference type="ARBA" id="ARBA00023136"/>
    </source>
</evidence>
<dbReference type="PROSITE" id="PS00216">
    <property type="entry name" value="SUGAR_TRANSPORT_1"/>
    <property type="match status" value="1"/>
</dbReference>
<feature type="transmembrane region" description="Helical" evidence="8">
    <location>
        <begin position="140"/>
        <end position="159"/>
    </location>
</feature>
<comment type="caution">
    <text evidence="10">The sequence shown here is derived from an EMBL/GenBank/DDBJ whole genome shotgun (WGS) entry which is preliminary data.</text>
</comment>
<evidence type="ECO:0000256" key="3">
    <source>
        <dbReference type="ARBA" id="ARBA00022448"/>
    </source>
</evidence>
<accession>A0ABT7MZH6</accession>
<organism evidence="10 11">
    <name type="scientific">Microbacterium candidum</name>
    <dbReference type="NCBI Taxonomy" id="3041922"/>
    <lineage>
        <taxon>Bacteria</taxon>
        <taxon>Bacillati</taxon>
        <taxon>Actinomycetota</taxon>
        <taxon>Actinomycetes</taxon>
        <taxon>Micrococcales</taxon>
        <taxon>Microbacteriaceae</taxon>
        <taxon>Microbacterium</taxon>
    </lineage>
</organism>
<feature type="transmembrane region" description="Helical" evidence="8">
    <location>
        <begin position="203"/>
        <end position="222"/>
    </location>
</feature>
<dbReference type="PANTHER" id="PTHR42718">
    <property type="entry name" value="MAJOR FACILITATOR SUPERFAMILY MULTIDRUG TRANSPORTER MFSC"/>
    <property type="match status" value="1"/>
</dbReference>
<evidence type="ECO:0000256" key="5">
    <source>
        <dbReference type="ARBA" id="ARBA00022692"/>
    </source>
</evidence>
<dbReference type="RefSeq" id="WP_286288782.1">
    <property type="nucleotide sequence ID" value="NZ_JASXSZ010000003.1"/>
</dbReference>